<feature type="transmembrane region" description="Helical" evidence="1">
    <location>
        <begin position="28"/>
        <end position="46"/>
    </location>
</feature>
<sequence>MFLLLKWALFALVIMLSAWLIPGIEVDGFLSALLVVVVMALINTFVKPLIVLITLPINVITLGLFIFVINAALLLLLGKITPGFEVDGFLSALLGSVVISFLGTLISNIEPKT</sequence>
<dbReference type="EMBL" id="DVJQ01000050">
    <property type="protein sequence ID" value="HIS74614.1"/>
    <property type="molecule type" value="Genomic_DNA"/>
</dbReference>
<dbReference type="PANTHER" id="PTHR37309">
    <property type="entry name" value="SLR0284 PROTEIN"/>
    <property type="match status" value="1"/>
</dbReference>
<comment type="caution">
    <text evidence="2">The sequence shown here is derived from an EMBL/GenBank/DDBJ whole genome shotgun (WGS) entry which is preliminary data.</text>
</comment>
<name>A0A9D1FJ12_9BACT</name>
<reference evidence="2" key="2">
    <citation type="journal article" date="2021" name="PeerJ">
        <title>Extensive microbial diversity within the chicken gut microbiome revealed by metagenomics and culture.</title>
        <authorList>
            <person name="Gilroy R."/>
            <person name="Ravi A."/>
            <person name="Getino M."/>
            <person name="Pursley I."/>
            <person name="Horton D.L."/>
            <person name="Alikhan N.F."/>
            <person name="Baker D."/>
            <person name="Gharbi K."/>
            <person name="Hall N."/>
            <person name="Watson M."/>
            <person name="Adriaenssens E.M."/>
            <person name="Foster-Nyarko E."/>
            <person name="Jarju S."/>
            <person name="Secka A."/>
            <person name="Antonio M."/>
            <person name="Oren A."/>
            <person name="Chaudhuri R.R."/>
            <person name="La Ragione R."/>
            <person name="Hildebrand F."/>
            <person name="Pallen M.J."/>
        </authorList>
    </citation>
    <scope>NUCLEOTIDE SEQUENCE</scope>
    <source>
        <strain evidence="2">CHK152-2871</strain>
    </source>
</reference>
<accession>A0A9D1FJ12</accession>
<dbReference type="Pfam" id="PF04020">
    <property type="entry name" value="Phage_holin_4_2"/>
    <property type="match status" value="1"/>
</dbReference>
<dbReference type="Proteomes" id="UP000886865">
    <property type="component" value="Unassembled WGS sequence"/>
</dbReference>
<keyword evidence="1" id="KW-1133">Transmembrane helix</keyword>
<evidence type="ECO:0000313" key="3">
    <source>
        <dbReference type="Proteomes" id="UP000886865"/>
    </source>
</evidence>
<gene>
    <name evidence="2" type="ORF">IAA86_06305</name>
</gene>
<dbReference type="InterPro" id="IPR007165">
    <property type="entry name" value="Phage_holin_4_2"/>
</dbReference>
<evidence type="ECO:0000256" key="1">
    <source>
        <dbReference type="SAM" id="Phobius"/>
    </source>
</evidence>
<keyword evidence="1" id="KW-0472">Membrane</keyword>
<evidence type="ECO:0000313" key="2">
    <source>
        <dbReference type="EMBL" id="HIS74614.1"/>
    </source>
</evidence>
<dbReference type="AlphaFoldDB" id="A0A9D1FJ12"/>
<protein>
    <submittedName>
        <fullName evidence="2">Phage holin family protein</fullName>
    </submittedName>
</protein>
<feature type="transmembrane region" description="Helical" evidence="1">
    <location>
        <begin position="53"/>
        <end position="77"/>
    </location>
</feature>
<feature type="transmembrane region" description="Helical" evidence="1">
    <location>
        <begin position="89"/>
        <end position="109"/>
    </location>
</feature>
<reference evidence="2" key="1">
    <citation type="submission" date="2020-10" db="EMBL/GenBank/DDBJ databases">
        <authorList>
            <person name="Gilroy R."/>
        </authorList>
    </citation>
    <scope>NUCLEOTIDE SEQUENCE</scope>
    <source>
        <strain evidence="2">CHK152-2871</strain>
    </source>
</reference>
<organism evidence="2 3">
    <name type="scientific">Candidatus Galligastranaerophilus intestinavium</name>
    <dbReference type="NCBI Taxonomy" id="2840836"/>
    <lineage>
        <taxon>Bacteria</taxon>
        <taxon>Candidatus Galligastranaerophilus</taxon>
    </lineage>
</organism>
<dbReference type="PANTHER" id="PTHR37309:SF1">
    <property type="entry name" value="SLR0284 PROTEIN"/>
    <property type="match status" value="1"/>
</dbReference>
<proteinExistence type="predicted"/>
<keyword evidence="1" id="KW-0812">Transmembrane</keyword>